<dbReference type="AlphaFoldDB" id="A0A0K1EFP6"/>
<keyword evidence="2" id="KW-1185">Reference proteome</keyword>
<evidence type="ECO:0000313" key="2">
    <source>
        <dbReference type="Proteomes" id="UP000067626"/>
    </source>
</evidence>
<gene>
    <name evidence="1" type="ORF">CMC5_036640</name>
</gene>
<sequence>MDRGLLVRYFIDEATSGIVGELNDSAPTPLPLRITPSPGLQFVTESGANRGLQWDSIELDGRASAAVSGTKLTRLEGSTTGTIEVVLDIHAVAPLNSRISHIGFDQESGRFSLGANTTSRLQFRWQSNVLGGEWEVPLSSLGRAVVHLVLDTEPPDPEARVKLYVNGAPQARVGGVLPSQAQAIQLGTDPHYVLGNREVGVRSFEGRLHYAAMYTEALSSEDVLHNTALLLVSDDTPSAAP</sequence>
<organism evidence="1 2">
    <name type="scientific">Chondromyces crocatus</name>
    <dbReference type="NCBI Taxonomy" id="52"/>
    <lineage>
        <taxon>Bacteria</taxon>
        <taxon>Pseudomonadati</taxon>
        <taxon>Myxococcota</taxon>
        <taxon>Polyangia</taxon>
        <taxon>Polyangiales</taxon>
        <taxon>Polyangiaceae</taxon>
        <taxon>Chondromyces</taxon>
    </lineage>
</organism>
<dbReference type="EMBL" id="CP012159">
    <property type="protein sequence ID" value="AKT39517.1"/>
    <property type="molecule type" value="Genomic_DNA"/>
</dbReference>
<evidence type="ECO:0000313" key="1">
    <source>
        <dbReference type="EMBL" id="AKT39517.1"/>
    </source>
</evidence>
<evidence type="ECO:0008006" key="3">
    <source>
        <dbReference type="Google" id="ProtNLM"/>
    </source>
</evidence>
<proteinExistence type="predicted"/>
<dbReference type="Proteomes" id="UP000067626">
    <property type="component" value="Chromosome"/>
</dbReference>
<dbReference type="Pfam" id="PF13385">
    <property type="entry name" value="Laminin_G_3"/>
    <property type="match status" value="1"/>
</dbReference>
<dbReference type="SUPFAM" id="SSF49899">
    <property type="entry name" value="Concanavalin A-like lectins/glucanases"/>
    <property type="match status" value="1"/>
</dbReference>
<name>A0A0K1EFP6_CHOCO</name>
<protein>
    <recommendedName>
        <fullName evidence="3">LamG-like jellyroll fold domain-containing protein</fullName>
    </recommendedName>
</protein>
<dbReference type="InterPro" id="IPR013320">
    <property type="entry name" value="ConA-like_dom_sf"/>
</dbReference>
<reference evidence="1 2" key="1">
    <citation type="submission" date="2015-07" db="EMBL/GenBank/DDBJ databases">
        <title>Genome analysis of myxobacterium Chondromyces crocatus Cm c5 reveals a high potential for natural compound synthesis and the genetic basis for the loss of fruiting body formation.</title>
        <authorList>
            <person name="Zaburannyi N."/>
            <person name="Bunk B."/>
            <person name="Maier J."/>
            <person name="Overmann J."/>
            <person name="Mueller R."/>
        </authorList>
    </citation>
    <scope>NUCLEOTIDE SEQUENCE [LARGE SCALE GENOMIC DNA]</scope>
    <source>
        <strain evidence="1 2">Cm c5</strain>
    </source>
</reference>
<dbReference type="Gene3D" id="2.60.120.200">
    <property type="match status" value="1"/>
</dbReference>
<accession>A0A0K1EFP6</accession>
<dbReference type="KEGG" id="ccro:CMC5_036640"/>